<protein>
    <submittedName>
        <fullName evidence="2">Uncharacterized protein</fullName>
    </submittedName>
</protein>
<keyword evidence="1" id="KW-1133">Transmembrane helix</keyword>
<evidence type="ECO:0000313" key="2">
    <source>
        <dbReference type="EMBL" id="QDE37003.1"/>
    </source>
</evidence>
<gene>
    <name evidence="2" type="ORF">FI836_01565</name>
</gene>
<feature type="transmembrane region" description="Helical" evidence="1">
    <location>
        <begin position="38"/>
        <end position="57"/>
    </location>
</feature>
<keyword evidence="1" id="KW-0812">Transmembrane</keyword>
<keyword evidence="3" id="KW-1185">Reference proteome</keyword>
<name>A0ABX5VWQ5_9CHLA</name>
<evidence type="ECO:0000313" key="3">
    <source>
        <dbReference type="Proteomes" id="UP000320536"/>
    </source>
</evidence>
<evidence type="ECO:0000256" key="1">
    <source>
        <dbReference type="SAM" id="Phobius"/>
    </source>
</evidence>
<accession>A0ABX5VWQ5</accession>
<dbReference type="Proteomes" id="UP000320536">
    <property type="component" value="Chromosome"/>
</dbReference>
<organism evidence="2 3">
    <name type="scientific">Chlamydophila parapsittaci</name>
    <dbReference type="NCBI Taxonomy" id="344886"/>
    <lineage>
        <taxon>Bacteria</taxon>
        <taxon>Pseudomonadati</taxon>
        <taxon>Chlamydiota</taxon>
        <taxon>Chlamydiia</taxon>
        <taxon>Chlamydiales</taxon>
        <taxon>Chlamydiaceae</taxon>
        <taxon>Chlamydia/Chlamydophila group</taxon>
        <taxon>Chlamydia</taxon>
    </lineage>
</organism>
<proteinExistence type="predicted"/>
<dbReference type="EMBL" id="CP041038">
    <property type="protein sequence ID" value="QDE37003.1"/>
    <property type="molecule type" value="Genomic_DNA"/>
</dbReference>
<reference evidence="2 3" key="1">
    <citation type="journal article" date="2020" name="Data Brief">
        <title>Data of de novo genome assembly of the Chlamydia psittaci strain isolated from the livestock in Volga Region, Russian Federation.</title>
        <authorList>
            <person name="Feodorova V.A."/>
            <person name="Zaitsev S.S."/>
            <person name="Khizhnyakova M.A."/>
            <person name="Saltykov Y.V."/>
            <person name="Evstifeev V.V."/>
            <person name="Khusainov F.M."/>
            <person name="Yakovlev S.I."/>
            <person name="Larionova O.S."/>
            <person name="Motin V.L."/>
        </authorList>
    </citation>
    <scope>NUCLEOTIDE SEQUENCE [LARGE SCALE GENOMIC DNA]</scope>
    <source>
        <strain evidence="2 3">Rostinovo-70</strain>
    </source>
</reference>
<sequence>MLPTYETFVFLNRDVFSFCSRAGMNLNRISVRGFQGHFLWITLSIIIIAAQTIICVASHI</sequence>
<keyword evidence="1" id="KW-0472">Membrane</keyword>